<dbReference type="EC" id="4.1.1.32" evidence="10"/>
<dbReference type="InterPro" id="IPR035078">
    <property type="entry name" value="PEP_carboxykinase_GTP_N"/>
</dbReference>
<reference evidence="13 14" key="1">
    <citation type="submission" date="2023-06" db="EMBL/GenBank/DDBJ databases">
        <title>Draft genome sequence of Gleimia hominis type strain CCUG 57540T.</title>
        <authorList>
            <person name="Salva-Serra F."/>
            <person name="Cardew S."/>
            <person name="Jensie Markopoulos S."/>
            <person name="Ohlen M."/>
            <person name="Inganas E."/>
            <person name="Svensson-Stadler L."/>
            <person name="Moore E.R.B."/>
        </authorList>
    </citation>
    <scope>NUCLEOTIDE SEQUENCE [LARGE SCALE GENOMIC DNA]</scope>
    <source>
        <strain evidence="13 14">CCUG 57540</strain>
    </source>
</reference>
<name>A0ABU3I898_9ACTO</name>
<keyword evidence="7 10" id="KW-0342">GTP-binding</keyword>
<feature type="active site" evidence="10">
    <location>
        <position position="266"/>
    </location>
</feature>
<evidence type="ECO:0000259" key="12">
    <source>
        <dbReference type="Pfam" id="PF17297"/>
    </source>
</evidence>
<comment type="cofactor">
    <cofactor evidence="1">
        <name>Mn(2+)</name>
        <dbReference type="ChEBI" id="CHEBI:29035"/>
    </cofactor>
</comment>
<accession>A0ABU3I898</accession>
<dbReference type="RefSeq" id="WP_313271641.1">
    <property type="nucleotide sequence ID" value="NZ_JASXSX010000001.1"/>
</dbReference>
<protein>
    <recommendedName>
        <fullName evidence="10">Phosphoenolpyruvate carboxykinase [GTP]</fullName>
        <shortName evidence="10">PEP carboxykinase</shortName>
        <shortName evidence="10">PEPCK</shortName>
        <ecNumber evidence="10">4.1.1.32</ecNumber>
    </recommendedName>
    <alternativeName>
        <fullName evidence="10">GTP-dependent phosphoenolpyruvate carboxykinase</fullName>
        <shortName evidence="10">GTP-PEPCK</shortName>
    </alternativeName>
</protein>
<dbReference type="InterPro" id="IPR013035">
    <property type="entry name" value="PEP_carboxykinase_C"/>
</dbReference>
<feature type="binding site" evidence="10">
    <location>
        <position position="399"/>
    </location>
    <ligand>
        <name>GTP</name>
        <dbReference type="ChEBI" id="CHEBI:37565"/>
    </ligand>
</feature>
<evidence type="ECO:0000256" key="10">
    <source>
        <dbReference type="HAMAP-Rule" id="MF_00452"/>
    </source>
</evidence>
<dbReference type="Gene3D" id="2.170.8.10">
    <property type="entry name" value="Phosphoenolpyruvate Carboxykinase, domain 2"/>
    <property type="match status" value="1"/>
</dbReference>
<sequence>MENVIETLREAGLTNQSVAEYVNEWASLLKPDKIEVIDAGDDARLIDEALAAGEIAPAGEGRYYSRSYYKDTARSEERTVVATHNPQHRGVYNNWRDASGVTQLQKERMAGAFAGKTMYVLPYLMAPVGSPLEKWARGVEITDNRTVCLQMIRMARVGVQYLNDVEDEGMFVRAVHVTGDLQNLGHGTDQDQRLFATVADERTILHYGSSYGGNALLGKIAHGLRQASYDGWASGEFMSEQFMLIGIKDKVKNKTYYVCGGFPSASGKTNLAMMLAPKVLGERYEVHFYGDDIVWLRVGDDGRIYGMNPEYGAFGVAKDTNWKTNPTAMESIEPGTNVLFTNVAYNPHTQEVWWEGKTPDYPQDVSGWLDWKGQPIANRPVERQRSKAKGDEWAHPNSRFTTQLGNVPNVAPDYERSQGVPIDAIIFGGRVADREPLIRAITDVAEGVYDGLTMGVQATFAAEGKEGVMRYDPMSMRPFMSYPEGDYAQHWLNVIGSAEHKPIFAHVNWFQRDPEDGHFLWTGYRDNLRALLWLLDLKEGNAEGVVSPVGILPKKSELNLDGYEGGDADLDKILTLDYAVWAQEMKSREQHLLQFKNLPEEIWEAHRKVARGVEAAHVKAGRMEADRMEADRMEAGRMEAAQN</sequence>
<feature type="binding site" evidence="10">
    <location>
        <begin position="397"/>
        <end position="399"/>
    </location>
    <ligand>
        <name>substrate</name>
    </ligand>
</feature>
<feature type="binding site" evidence="10">
    <location>
        <begin position="211"/>
        <end position="213"/>
    </location>
    <ligand>
        <name>substrate</name>
    </ligand>
</feature>
<comment type="caution">
    <text evidence="13">The sequence shown here is derived from an EMBL/GenBank/DDBJ whole genome shotgun (WGS) entry which is preliminary data.</text>
</comment>
<dbReference type="SUPFAM" id="SSF53795">
    <property type="entry name" value="PEP carboxykinase-like"/>
    <property type="match status" value="1"/>
</dbReference>
<feature type="binding site" evidence="10">
    <location>
        <position position="74"/>
    </location>
    <ligand>
        <name>substrate</name>
    </ligand>
</feature>
<keyword evidence="10" id="KW-0963">Cytoplasm</keyword>
<comment type="subcellular location">
    <subcellularLocation>
        <location evidence="10">Cytoplasm</location>
    </subcellularLocation>
</comment>
<comment type="pathway">
    <text evidence="10">Carbohydrate biosynthesis; gluconeogenesis.</text>
</comment>
<dbReference type="PANTHER" id="PTHR11561:SF0">
    <property type="entry name" value="PHOSPHOENOLPYRUVATE CARBOXYKINASE [GTP]-RELATED"/>
    <property type="match status" value="1"/>
</dbReference>
<dbReference type="NCBIfam" id="NF003253">
    <property type="entry name" value="PRK04210.1"/>
    <property type="match status" value="1"/>
</dbReference>
<dbReference type="Pfam" id="PF00821">
    <property type="entry name" value="PEPCK_GTP"/>
    <property type="match status" value="1"/>
</dbReference>
<dbReference type="GO" id="GO:0004613">
    <property type="term" value="F:phosphoenolpyruvate carboxykinase (GTP) activity"/>
    <property type="evidence" value="ECO:0007669"/>
    <property type="project" value="UniProtKB-EC"/>
</dbReference>
<organism evidence="13 14">
    <name type="scientific">Gleimia hominis</name>
    <dbReference type="NCBI Taxonomy" id="595468"/>
    <lineage>
        <taxon>Bacteria</taxon>
        <taxon>Bacillati</taxon>
        <taxon>Actinomycetota</taxon>
        <taxon>Actinomycetes</taxon>
        <taxon>Actinomycetales</taxon>
        <taxon>Actinomycetaceae</taxon>
        <taxon>Gleimia</taxon>
    </lineage>
</organism>
<keyword evidence="3 10" id="KW-0312">Gluconeogenesis</keyword>
<evidence type="ECO:0000256" key="3">
    <source>
        <dbReference type="ARBA" id="ARBA00022432"/>
    </source>
</evidence>
<keyword evidence="4" id="KW-0479">Metal-binding</keyword>
<dbReference type="SUPFAM" id="SSF68923">
    <property type="entry name" value="PEP carboxykinase N-terminal domain"/>
    <property type="match status" value="1"/>
</dbReference>
<feature type="domain" description="Phosphoenolpyruvate carboxykinase GTP-utilising N-terminal" evidence="12">
    <location>
        <begin position="20"/>
        <end position="231"/>
    </location>
</feature>
<keyword evidence="14" id="KW-1185">Reference proteome</keyword>
<dbReference type="PIRSF" id="PIRSF001348">
    <property type="entry name" value="PEP_carboxykinase_GTP"/>
    <property type="match status" value="1"/>
</dbReference>
<dbReference type="PANTHER" id="PTHR11561">
    <property type="entry name" value="PHOSPHOENOLPYRUVATE CARBOXYKINASE"/>
    <property type="match status" value="1"/>
</dbReference>
<keyword evidence="8" id="KW-0464">Manganese</keyword>
<feature type="binding site" evidence="10">
    <location>
        <begin position="265"/>
        <end position="270"/>
    </location>
    <ligand>
        <name>GTP</name>
        <dbReference type="ChEBI" id="CHEBI:37565"/>
    </ligand>
</feature>
<dbReference type="EMBL" id="JASXSX010000001">
    <property type="protein sequence ID" value="MDT3766606.1"/>
    <property type="molecule type" value="Genomic_DNA"/>
</dbReference>
<dbReference type="HAMAP" id="MF_00452">
    <property type="entry name" value="PEPCK_GTP"/>
    <property type="match status" value="1"/>
</dbReference>
<evidence type="ECO:0000259" key="11">
    <source>
        <dbReference type="Pfam" id="PF00821"/>
    </source>
</evidence>
<keyword evidence="9 10" id="KW-0456">Lyase</keyword>
<evidence type="ECO:0000256" key="8">
    <source>
        <dbReference type="ARBA" id="ARBA00023211"/>
    </source>
</evidence>
<evidence type="ECO:0000256" key="1">
    <source>
        <dbReference type="ARBA" id="ARBA00001936"/>
    </source>
</evidence>
<dbReference type="Gene3D" id="3.40.449.10">
    <property type="entry name" value="Phosphoenolpyruvate Carboxykinase, domain 1"/>
    <property type="match status" value="1"/>
</dbReference>
<comment type="caution">
    <text evidence="10">Lacks conserved residue(s) required for the propagation of feature annotation.</text>
</comment>
<dbReference type="Gene3D" id="3.90.228.20">
    <property type="match status" value="1"/>
</dbReference>
<feature type="binding site" evidence="10">
    <location>
        <position position="430"/>
    </location>
    <ligand>
        <name>GTP</name>
        <dbReference type="ChEBI" id="CHEBI:37565"/>
    </ligand>
</feature>
<comment type="subunit">
    <text evidence="10">Monomer.</text>
</comment>
<keyword evidence="6 10" id="KW-0210">Decarboxylase</keyword>
<dbReference type="Proteomes" id="UP001247542">
    <property type="component" value="Unassembled WGS sequence"/>
</dbReference>
<keyword evidence="5 10" id="KW-0547">Nucleotide-binding</keyword>
<feature type="binding site" evidence="10">
    <location>
        <position position="264"/>
    </location>
    <ligand>
        <name>substrate</name>
    </ligand>
</feature>
<comment type="catalytic activity">
    <reaction evidence="10">
        <text>oxaloacetate + GTP = phosphoenolpyruvate + GDP + CO2</text>
        <dbReference type="Rhea" id="RHEA:10388"/>
        <dbReference type="ChEBI" id="CHEBI:16452"/>
        <dbReference type="ChEBI" id="CHEBI:16526"/>
        <dbReference type="ChEBI" id="CHEBI:37565"/>
        <dbReference type="ChEBI" id="CHEBI:58189"/>
        <dbReference type="ChEBI" id="CHEBI:58702"/>
        <dbReference type="EC" id="4.1.1.32"/>
    </reaction>
</comment>
<evidence type="ECO:0000313" key="14">
    <source>
        <dbReference type="Proteomes" id="UP001247542"/>
    </source>
</evidence>
<feature type="binding site" evidence="10">
    <location>
        <begin position="524"/>
        <end position="527"/>
    </location>
    <ligand>
        <name>GTP</name>
        <dbReference type="ChEBI" id="CHEBI:37565"/>
    </ligand>
</feature>
<dbReference type="InterPro" id="IPR008210">
    <property type="entry name" value="PEP_carboxykinase_N"/>
</dbReference>
<evidence type="ECO:0000313" key="13">
    <source>
        <dbReference type="EMBL" id="MDT3766606.1"/>
    </source>
</evidence>
<evidence type="ECO:0000256" key="4">
    <source>
        <dbReference type="ARBA" id="ARBA00022723"/>
    </source>
</evidence>
<proteinExistence type="inferred from homology"/>
<evidence type="ECO:0000256" key="9">
    <source>
        <dbReference type="ARBA" id="ARBA00023239"/>
    </source>
</evidence>
<evidence type="ECO:0000256" key="2">
    <source>
        <dbReference type="ARBA" id="ARBA00005796"/>
    </source>
</evidence>
<dbReference type="InterPro" id="IPR035077">
    <property type="entry name" value="PEP_carboxykinase_GTP_C"/>
</dbReference>
<dbReference type="InterPro" id="IPR008209">
    <property type="entry name" value="PEP_carboxykinase_GTP"/>
</dbReference>
<evidence type="ECO:0000256" key="6">
    <source>
        <dbReference type="ARBA" id="ARBA00022793"/>
    </source>
</evidence>
<dbReference type="Pfam" id="PF17297">
    <property type="entry name" value="PEPCK_N"/>
    <property type="match status" value="1"/>
</dbReference>
<comment type="function">
    <text evidence="10">Catalyzes the conversion of oxaloacetate (OAA) to phosphoenolpyruvate (PEP), the rate-limiting step in the metabolic pathway that produces glucose from lactate and other precursors derived from the citric acid cycle.</text>
</comment>
<comment type="similarity">
    <text evidence="2 10">Belongs to the phosphoenolpyruvate carboxykinase [GTP] family.</text>
</comment>
<evidence type="ECO:0000256" key="5">
    <source>
        <dbReference type="ARBA" id="ARBA00022741"/>
    </source>
</evidence>
<gene>
    <name evidence="10" type="primary">pckG</name>
    <name evidence="13" type="ORF">QS713_00775</name>
</gene>
<evidence type="ECO:0000256" key="7">
    <source>
        <dbReference type="ARBA" id="ARBA00023134"/>
    </source>
</evidence>
<feature type="domain" description="Phosphoenolpyruvate carboxykinase C-terminal P-loop" evidence="11">
    <location>
        <begin position="237"/>
        <end position="609"/>
    </location>
</feature>